<name>A0A016THW4_9BILA</name>
<accession>A0A016THW4</accession>
<dbReference type="EMBL" id="JARK01001437">
    <property type="protein sequence ID" value="EYC02183.1"/>
    <property type="molecule type" value="Genomic_DNA"/>
</dbReference>
<sequence>MVLCCRTKRFLYSSVISCDGQLVPGTSIFKHWIRTDGLGRLLRRDLFWKQKPTHHSCHEAETHELE</sequence>
<evidence type="ECO:0000313" key="1">
    <source>
        <dbReference type="EMBL" id="EYC02183.1"/>
    </source>
</evidence>
<protein>
    <submittedName>
        <fullName evidence="1">Uncharacterized protein</fullName>
    </submittedName>
</protein>
<keyword evidence="2" id="KW-1185">Reference proteome</keyword>
<dbReference type="Proteomes" id="UP000024635">
    <property type="component" value="Unassembled WGS sequence"/>
</dbReference>
<proteinExistence type="predicted"/>
<comment type="caution">
    <text evidence="1">The sequence shown here is derived from an EMBL/GenBank/DDBJ whole genome shotgun (WGS) entry which is preliminary data.</text>
</comment>
<reference evidence="2" key="1">
    <citation type="journal article" date="2015" name="Nat. Genet.">
        <title>The genome and transcriptome of the zoonotic hookworm Ancylostoma ceylanicum identify infection-specific gene families.</title>
        <authorList>
            <person name="Schwarz E.M."/>
            <person name="Hu Y."/>
            <person name="Antoshechkin I."/>
            <person name="Miller M.M."/>
            <person name="Sternberg P.W."/>
            <person name="Aroian R.V."/>
        </authorList>
    </citation>
    <scope>NUCLEOTIDE SEQUENCE</scope>
    <source>
        <strain evidence="2">HY135</strain>
    </source>
</reference>
<organism evidence="1 2">
    <name type="scientific">Ancylostoma ceylanicum</name>
    <dbReference type="NCBI Taxonomy" id="53326"/>
    <lineage>
        <taxon>Eukaryota</taxon>
        <taxon>Metazoa</taxon>
        <taxon>Ecdysozoa</taxon>
        <taxon>Nematoda</taxon>
        <taxon>Chromadorea</taxon>
        <taxon>Rhabditida</taxon>
        <taxon>Rhabditina</taxon>
        <taxon>Rhabditomorpha</taxon>
        <taxon>Strongyloidea</taxon>
        <taxon>Ancylostomatidae</taxon>
        <taxon>Ancylostomatinae</taxon>
        <taxon>Ancylostoma</taxon>
    </lineage>
</organism>
<gene>
    <name evidence="1" type="primary">Acey_s0101.g3350</name>
    <name evidence="1" type="ORF">Y032_0101g3350</name>
</gene>
<dbReference type="AlphaFoldDB" id="A0A016THW4"/>
<evidence type="ECO:0000313" key="2">
    <source>
        <dbReference type="Proteomes" id="UP000024635"/>
    </source>
</evidence>